<evidence type="ECO:0000313" key="3">
    <source>
        <dbReference type="EMBL" id="CUS03096.2"/>
    </source>
</evidence>
<dbReference type="OrthoDB" id="9804366at2"/>
<dbReference type="PANTHER" id="PTHR43092:SF2">
    <property type="entry name" value="HERCYNYLCYSTEINE SULFOXIDE LYASE"/>
    <property type="match status" value="1"/>
</dbReference>
<dbReference type="Proteomes" id="UP000215027">
    <property type="component" value="Chromosome I"/>
</dbReference>
<dbReference type="KEGG" id="pbf:CFX0092_A1218"/>
<reference evidence="3" key="1">
    <citation type="submission" date="2016-01" db="EMBL/GenBank/DDBJ databases">
        <authorList>
            <person name="Mcilroy J.S."/>
            <person name="Karst M S."/>
            <person name="Albertsen M."/>
        </authorList>
    </citation>
    <scope>NUCLEOTIDE SEQUENCE</scope>
    <source>
        <strain evidence="3">Cfx-K</strain>
    </source>
</reference>
<dbReference type="InterPro" id="IPR000192">
    <property type="entry name" value="Aminotrans_V_dom"/>
</dbReference>
<dbReference type="Gene3D" id="3.40.640.10">
    <property type="entry name" value="Type I PLP-dependent aspartate aminotransferase-like (Major domain)"/>
    <property type="match status" value="1"/>
</dbReference>
<evidence type="ECO:0000256" key="1">
    <source>
        <dbReference type="ARBA" id="ARBA00022898"/>
    </source>
</evidence>
<dbReference type="Gene3D" id="3.90.1150.10">
    <property type="entry name" value="Aspartate Aminotransferase, domain 1"/>
    <property type="match status" value="1"/>
</dbReference>
<gene>
    <name evidence="3" type="ORF">CFX0092_A1218</name>
</gene>
<dbReference type="InterPro" id="IPR015422">
    <property type="entry name" value="PyrdxlP-dep_Trfase_small"/>
</dbReference>
<keyword evidence="4" id="KW-1185">Reference proteome</keyword>
<dbReference type="RefSeq" id="WP_095042634.1">
    <property type="nucleotide sequence ID" value="NZ_LN890655.1"/>
</dbReference>
<keyword evidence="1" id="KW-0663">Pyridoxal phosphate</keyword>
<name>A0A160T044_9CHLR</name>
<keyword evidence="3" id="KW-0032">Aminotransferase</keyword>
<dbReference type="EMBL" id="LN890655">
    <property type="protein sequence ID" value="CUS03096.2"/>
    <property type="molecule type" value="Genomic_DNA"/>
</dbReference>
<organism evidence="3 4">
    <name type="scientific">Candidatus Promineifilum breve</name>
    <dbReference type="NCBI Taxonomy" id="1806508"/>
    <lineage>
        <taxon>Bacteria</taxon>
        <taxon>Bacillati</taxon>
        <taxon>Chloroflexota</taxon>
        <taxon>Ardenticatenia</taxon>
        <taxon>Candidatus Promineifilales</taxon>
        <taxon>Candidatus Promineifilaceae</taxon>
        <taxon>Candidatus Promineifilum</taxon>
    </lineage>
</organism>
<accession>A0A160T044</accession>
<feature type="domain" description="Aminotransferase class V" evidence="2">
    <location>
        <begin position="46"/>
        <end position="314"/>
    </location>
</feature>
<dbReference type="SUPFAM" id="SSF53383">
    <property type="entry name" value="PLP-dependent transferases"/>
    <property type="match status" value="1"/>
</dbReference>
<dbReference type="InterPro" id="IPR015424">
    <property type="entry name" value="PyrdxlP-dep_Trfase"/>
</dbReference>
<dbReference type="AlphaFoldDB" id="A0A160T044"/>
<keyword evidence="3" id="KW-0808">Transferase</keyword>
<sequence>MIESLRNHFLLDPDVVFLNHGSFGATPRPVFDVYQQWQRRLEWQPVQFLGSDIGGYLAEARRALGDYLNAAAADLVYVPNATFGVNVVARSLRLGPGDEVLTTDHEYGACERAWRYMSRERGFSVVSRAIPLPLTTDEAIVEALWAGVTPRTRIIFLSHITSPTAVRFPVAAVCARARAAGILTVIDGAHAPGQIPLDLTAVGADFYAGNCHKWLCAPKGAGFLYARPDVQHLIEPLIVGWGWNDVPAAPGFTFGSDFLDFLQYPGTKDYAAYLAVPAAIEFQAQHDWPAVRARCHALTAEAIGRIEALTGLPSLYPQPPGDFYGQMAAAALPPIADLPAFKQRLYDDYRVEIPCVQWGERQFIRISIQGYNTPADVDALLAALAGLLPPAVGANAPAARTERRAI</sequence>
<evidence type="ECO:0000313" key="4">
    <source>
        <dbReference type="Proteomes" id="UP000215027"/>
    </source>
</evidence>
<proteinExistence type="predicted"/>
<protein>
    <submittedName>
        <fullName evidence="3">Aminotransferase</fullName>
    </submittedName>
</protein>
<dbReference type="PANTHER" id="PTHR43092">
    <property type="entry name" value="L-CYSTEINE DESULFHYDRASE"/>
    <property type="match status" value="1"/>
</dbReference>
<dbReference type="GO" id="GO:0008483">
    <property type="term" value="F:transaminase activity"/>
    <property type="evidence" value="ECO:0007669"/>
    <property type="project" value="UniProtKB-KW"/>
</dbReference>
<dbReference type="Pfam" id="PF00266">
    <property type="entry name" value="Aminotran_5"/>
    <property type="match status" value="1"/>
</dbReference>
<dbReference type="InterPro" id="IPR015421">
    <property type="entry name" value="PyrdxlP-dep_Trfase_major"/>
</dbReference>
<evidence type="ECO:0000259" key="2">
    <source>
        <dbReference type="Pfam" id="PF00266"/>
    </source>
</evidence>